<dbReference type="OrthoDB" id="61113at2759"/>
<dbReference type="PANTHER" id="PTHR42791:SF1">
    <property type="entry name" value="N-ACETYLTRANSFERASE DOMAIN-CONTAINING PROTEIN"/>
    <property type="match status" value="1"/>
</dbReference>
<dbReference type="InterPro" id="IPR000182">
    <property type="entry name" value="GNAT_dom"/>
</dbReference>
<dbReference type="Gene3D" id="3.40.630.30">
    <property type="match status" value="1"/>
</dbReference>
<dbReference type="GO" id="GO:0016747">
    <property type="term" value="F:acyltransferase activity, transferring groups other than amino-acyl groups"/>
    <property type="evidence" value="ECO:0007669"/>
    <property type="project" value="InterPro"/>
</dbReference>
<reference evidence="2 3" key="1">
    <citation type="journal article" date="2019" name="Nat. Ecol. Evol.">
        <title>Megaphylogeny resolves global patterns of mushroom evolution.</title>
        <authorList>
            <person name="Varga T."/>
            <person name="Krizsan K."/>
            <person name="Foldi C."/>
            <person name="Dima B."/>
            <person name="Sanchez-Garcia M."/>
            <person name="Sanchez-Ramirez S."/>
            <person name="Szollosi G.J."/>
            <person name="Szarkandi J.G."/>
            <person name="Papp V."/>
            <person name="Albert L."/>
            <person name="Andreopoulos W."/>
            <person name="Angelini C."/>
            <person name="Antonin V."/>
            <person name="Barry K.W."/>
            <person name="Bougher N.L."/>
            <person name="Buchanan P."/>
            <person name="Buyck B."/>
            <person name="Bense V."/>
            <person name="Catcheside P."/>
            <person name="Chovatia M."/>
            <person name="Cooper J."/>
            <person name="Damon W."/>
            <person name="Desjardin D."/>
            <person name="Finy P."/>
            <person name="Geml J."/>
            <person name="Haridas S."/>
            <person name="Hughes K."/>
            <person name="Justo A."/>
            <person name="Karasinski D."/>
            <person name="Kautmanova I."/>
            <person name="Kiss B."/>
            <person name="Kocsube S."/>
            <person name="Kotiranta H."/>
            <person name="LaButti K.M."/>
            <person name="Lechner B.E."/>
            <person name="Liimatainen K."/>
            <person name="Lipzen A."/>
            <person name="Lukacs Z."/>
            <person name="Mihaltcheva S."/>
            <person name="Morgado L.N."/>
            <person name="Niskanen T."/>
            <person name="Noordeloos M.E."/>
            <person name="Ohm R.A."/>
            <person name="Ortiz-Santana B."/>
            <person name="Ovrebo C."/>
            <person name="Racz N."/>
            <person name="Riley R."/>
            <person name="Savchenko A."/>
            <person name="Shiryaev A."/>
            <person name="Soop K."/>
            <person name="Spirin V."/>
            <person name="Szebenyi C."/>
            <person name="Tomsovsky M."/>
            <person name="Tulloss R.E."/>
            <person name="Uehling J."/>
            <person name="Grigoriev I.V."/>
            <person name="Vagvolgyi C."/>
            <person name="Papp T."/>
            <person name="Martin F.M."/>
            <person name="Miettinen O."/>
            <person name="Hibbett D.S."/>
            <person name="Nagy L.G."/>
        </authorList>
    </citation>
    <scope>NUCLEOTIDE SEQUENCE [LARGE SCALE GENOMIC DNA]</scope>
    <source>
        <strain evidence="2 3">CBS 962.96</strain>
    </source>
</reference>
<accession>A0A4S8LDS6</accession>
<dbReference type="SUPFAM" id="SSF55729">
    <property type="entry name" value="Acyl-CoA N-acyltransferases (Nat)"/>
    <property type="match status" value="1"/>
</dbReference>
<dbReference type="Pfam" id="PF13673">
    <property type="entry name" value="Acetyltransf_10"/>
    <property type="match status" value="1"/>
</dbReference>
<organism evidence="2 3">
    <name type="scientific">Dendrothele bispora (strain CBS 962.96)</name>
    <dbReference type="NCBI Taxonomy" id="1314807"/>
    <lineage>
        <taxon>Eukaryota</taxon>
        <taxon>Fungi</taxon>
        <taxon>Dikarya</taxon>
        <taxon>Basidiomycota</taxon>
        <taxon>Agaricomycotina</taxon>
        <taxon>Agaricomycetes</taxon>
        <taxon>Agaricomycetidae</taxon>
        <taxon>Agaricales</taxon>
        <taxon>Agaricales incertae sedis</taxon>
        <taxon>Dendrothele</taxon>
    </lineage>
</organism>
<dbReference type="PANTHER" id="PTHR42791">
    <property type="entry name" value="GNAT FAMILY ACETYLTRANSFERASE"/>
    <property type="match status" value="1"/>
</dbReference>
<dbReference type="Proteomes" id="UP000297245">
    <property type="component" value="Unassembled WGS sequence"/>
</dbReference>
<evidence type="ECO:0000259" key="1">
    <source>
        <dbReference type="Pfam" id="PF13673"/>
    </source>
</evidence>
<keyword evidence="3" id="KW-1185">Reference proteome</keyword>
<evidence type="ECO:0000313" key="2">
    <source>
        <dbReference type="EMBL" id="THU86803.1"/>
    </source>
</evidence>
<dbReference type="AlphaFoldDB" id="A0A4S8LDS6"/>
<name>A0A4S8LDS6_DENBC</name>
<gene>
    <name evidence="2" type="ORF">K435DRAFT_731253</name>
</gene>
<sequence>MSAYTVQRIESPSAEEIDKAVALFVSLMKDGVTTQCLVGGDLSLVDPMARSIIRAGCLAGEYYNATTVEDGKMIGFCLWMPPGEDLFNTEEQRALGLTDFMSKLSPEGKEFYKGTYLKVFPSFVGECIGPTGKKDGWWLHMAMTAPEYQRQEVATSLINLVKEKASKHGDVLALAVSAEENVPVYSSMGFQNKGKTTVSSEWGEFPIYVFTYETK</sequence>
<dbReference type="InterPro" id="IPR016181">
    <property type="entry name" value="Acyl_CoA_acyltransferase"/>
</dbReference>
<dbReference type="EMBL" id="ML179480">
    <property type="protein sequence ID" value="THU86803.1"/>
    <property type="molecule type" value="Genomic_DNA"/>
</dbReference>
<dbReference type="InterPro" id="IPR052523">
    <property type="entry name" value="Trichothecene_AcTrans"/>
</dbReference>
<proteinExistence type="predicted"/>
<evidence type="ECO:0000313" key="3">
    <source>
        <dbReference type="Proteomes" id="UP000297245"/>
    </source>
</evidence>
<feature type="domain" description="N-acetyltransferase" evidence="1">
    <location>
        <begin position="125"/>
        <end position="198"/>
    </location>
</feature>
<dbReference type="CDD" id="cd04301">
    <property type="entry name" value="NAT_SF"/>
    <property type="match status" value="1"/>
</dbReference>
<protein>
    <recommendedName>
        <fullName evidence="1">N-acetyltransferase domain-containing protein</fullName>
    </recommendedName>
</protein>